<dbReference type="GO" id="GO:0140825">
    <property type="term" value="F:lactoperoxidase activity"/>
    <property type="evidence" value="ECO:0007669"/>
    <property type="project" value="UniProtKB-EC"/>
</dbReference>
<keyword evidence="6 15" id="KW-0106">Calcium</keyword>
<feature type="disulfide bond" evidence="17">
    <location>
        <begin position="71"/>
        <end position="76"/>
    </location>
</feature>
<evidence type="ECO:0000256" key="6">
    <source>
        <dbReference type="ARBA" id="ARBA00022837"/>
    </source>
</evidence>
<dbReference type="PROSITE" id="PS00435">
    <property type="entry name" value="PEROXIDASE_1"/>
    <property type="match status" value="1"/>
</dbReference>
<keyword evidence="3 18" id="KW-0575">Peroxidase</keyword>
<comment type="caution">
    <text evidence="20">The sequence shown here is derived from an EMBL/GenBank/DDBJ whole genome shotgun (WGS) entry which is preliminary data.</text>
</comment>
<sequence>MESRRFSSSLSLLAALTVLCLCMGVRSQLSTNFYAESCPTVFKVVRGEVADALKKEARMAASLLRLHFHDCFVNGCDGSVLLDGSDGEKFAFPNQNSVRGFDVVDSIKTAVENECSETVSCADILAIAARDAVVLSGGPSWKVHLGRRDGLVANQTGANTNLPAPFHSINTIINKFAAVGLDITDVVALSGGHTIGRARCMAFRSRLLSFSPTGSADPLLDSTMASELRSLCLQDDDGSTAVALDRSSVNAFDNHYFSNLLNQRGLLSSDQGLFSSDEGVAATKDLVEAYSKDAGLFLKDFANSMIKMGNISPLTGSAGEIRKNCRVVN</sequence>
<comment type="function">
    <text evidence="18">Removal of H(2)O(2), oxidation of toxic reductants, biosynthesis and degradation of lignin, suberization, auxin catabolism, response to environmental stresses such as wounding, pathogen attack and oxidative stress.</text>
</comment>
<dbReference type="GO" id="GO:0005576">
    <property type="term" value="C:extracellular region"/>
    <property type="evidence" value="ECO:0007669"/>
    <property type="project" value="UniProtKB-SubCell"/>
</dbReference>
<feature type="disulfide bond" evidence="17">
    <location>
        <begin position="38"/>
        <end position="115"/>
    </location>
</feature>
<dbReference type="InterPro" id="IPR019794">
    <property type="entry name" value="Peroxidases_AS"/>
</dbReference>
<feature type="binding site" evidence="15">
    <location>
        <position position="88"/>
    </location>
    <ligand>
        <name>Ca(2+)</name>
        <dbReference type="ChEBI" id="CHEBI:29108"/>
        <label>1</label>
    </ligand>
</feature>
<dbReference type="Pfam" id="PF00141">
    <property type="entry name" value="peroxidase"/>
    <property type="match status" value="1"/>
</dbReference>
<gene>
    <name evidence="20" type="ORF">C4D60_Mb06t12070</name>
</gene>
<feature type="chain" id="PRO_5020817249" description="Peroxidase" evidence="18">
    <location>
        <begin position="28"/>
        <end position="329"/>
    </location>
</feature>
<feature type="binding site" evidence="15">
    <location>
        <position position="73"/>
    </location>
    <ligand>
        <name>Ca(2+)</name>
        <dbReference type="ChEBI" id="CHEBI:29108"/>
        <label>1</label>
    </ligand>
</feature>
<dbReference type="EMBL" id="PYDT01000009">
    <property type="protein sequence ID" value="THU49678.1"/>
    <property type="molecule type" value="Genomic_DNA"/>
</dbReference>
<dbReference type="Proteomes" id="UP000317650">
    <property type="component" value="Chromosome 6"/>
</dbReference>
<dbReference type="InterPro" id="IPR033905">
    <property type="entry name" value="Secretory_peroxidase"/>
</dbReference>
<dbReference type="InterPro" id="IPR019793">
    <property type="entry name" value="Peroxidases_heam-ligand_BS"/>
</dbReference>
<dbReference type="PANTHER" id="PTHR31388">
    <property type="entry name" value="PEROXIDASE 72-RELATED"/>
    <property type="match status" value="1"/>
</dbReference>
<feature type="binding site" evidence="15">
    <location>
        <position position="77"/>
    </location>
    <ligand>
        <name>Ca(2+)</name>
        <dbReference type="ChEBI" id="CHEBI:29108"/>
        <label>1</label>
    </ligand>
</feature>
<keyword evidence="12 18" id="KW-0376">Hydrogen peroxide</keyword>
<feature type="binding site" evidence="15">
    <location>
        <position position="194"/>
    </location>
    <ligand>
        <name>Ca(2+)</name>
        <dbReference type="ChEBI" id="CHEBI:29108"/>
        <label>2</label>
    </ligand>
</feature>
<feature type="binding site" evidence="14">
    <location>
        <position position="163"/>
    </location>
    <ligand>
        <name>substrate</name>
    </ligand>
</feature>
<feature type="binding site" evidence="15">
    <location>
        <position position="245"/>
    </location>
    <ligand>
        <name>Ca(2+)</name>
        <dbReference type="ChEBI" id="CHEBI:29108"/>
        <label>2</label>
    </ligand>
</feature>
<evidence type="ECO:0000256" key="15">
    <source>
        <dbReference type="PIRSR" id="PIRSR600823-3"/>
    </source>
</evidence>
<dbReference type="Gene3D" id="1.10.420.10">
    <property type="entry name" value="Peroxidase, domain 2"/>
    <property type="match status" value="1"/>
</dbReference>
<comment type="similarity">
    <text evidence="2">Belongs to the peroxidase family. Ascorbate peroxidase subfamily.</text>
</comment>
<dbReference type="InterPro" id="IPR010255">
    <property type="entry name" value="Haem_peroxidase_sf"/>
</dbReference>
<dbReference type="Gene3D" id="1.10.520.10">
    <property type="match status" value="1"/>
</dbReference>
<dbReference type="FunFam" id="1.10.420.10:FF:000001">
    <property type="entry name" value="Peroxidase"/>
    <property type="match status" value="1"/>
</dbReference>
<dbReference type="PANTHER" id="PTHR31388:SF6">
    <property type="entry name" value="PEROXIDASE"/>
    <property type="match status" value="1"/>
</dbReference>
<dbReference type="GO" id="GO:0046872">
    <property type="term" value="F:metal ion binding"/>
    <property type="evidence" value="ECO:0007669"/>
    <property type="project" value="UniProtKB-UniRule"/>
</dbReference>
<dbReference type="GO" id="GO:0006979">
    <property type="term" value="P:response to oxidative stress"/>
    <property type="evidence" value="ECO:0007669"/>
    <property type="project" value="UniProtKB-UniRule"/>
</dbReference>
<dbReference type="PRINTS" id="PR00458">
    <property type="entry name" value="PEROXIDASE"/>
</dbReference>
<feature type="site" description="Transition state stabilizer" evidence="16">
    <location>
        <position position="65"/>
    </location>
</feature>
<evidence type="ECO:0000313" key="21">
    <source>
        <dbReference type="Proteomes" id="UP000317650"/>
    </source>
</evidence>
<keyword evidence="8 15" id="KW-0408">Iron</keyword>
<dbReference type="PROSITE" id="PS50873">
    <property type="entry name" value="PEROXIDASE_4"/>
    <property type="match status" value="1"/>
</dbReference>
<keyword evidence="11" id="KW-0873">Pyrrolidone carboxylic acid</keyword>
<comment type="catalytic activity">
    <reaction evidence="1 18">
        <text>2 a phenolic donor + H2O2 = 2 a phenolic radical donor + 2 H2O</text>
        <dbReference type="Rhea" id="RHEA:56136"/>
        <dbReference type="ChEBI" id="CHEBI:15377"/>
        <dbReference type="ChEBI" id="CHEBI:16240"/>
        <dbReference type="ChEBI" id="CHEBI:139520"/>
        <dbReference type="ChEBI" id="CHEBI:139521"/>
        <dbReference type="EC" id="1.11.1.7"/>
    </reaction>
</comment>
<feature type="binding site" evidence="15">
    <location>
        <position position="79"/>
    </location>
    <ligand>
        <name>Ca(2+)</name>
        <dbReference type="ChEBI" id="CHEBI:29108"/>
        <label>1</label>
    </ligand>
</feature>
<feature type="binding site" description="axial binding residue" evidence="15">
    <location>
        <position position="193"/>
    </location>
    <ligand>
        <name>heme b</name>
        <dbReference type="ChEBI" id="CHEBI:60344"/>
    </ligand>
    <ligandPart>
        <name>Fe</name>
        <dbReference type="ChEBI" id="CHEBI:18248"/>
    </ligandPart>
</feature>
<keyword evidence="9 17" id="KW-1015">Disulfide bond</keyword>
<keyword evidence="7 18" id="KW-0560">Oxidoreductase</keyword>
<evidence type="ECO:0000256" key="10">
    <source>
        <dbReference type="ARBA" id="ARBA00023180"/>
    </source>
</evidence>
<feature type="domain" description="Plant heme peroxidase family profile" evidence="19">
    <location>
        <begin position="28"/>
        <end position="329"/>
    </location>
</feature>
<evidence type="ECO:0000256" key="16">
    <source>
        <dbReference type="PIRSR" id="PIRSR600823-4"/>
    </source>
</evidence>
<dbReference type="GO" id="GO:0020037">
    <property type="term" value="F:heme binding"/>
    <property type="evidence" value="ECO:0007669"/>
    <property type="project" value="UniProtKB-UniRule"/>
</dbReference>
<evidence type="ECO:0000256" key="9">
    <source>
        <dbReference type="ARBA" id="ARBA00023157"/>
    </source>
</evidence>
<evidence type="ECO:0000256" key="14">
    <source>
        <dbReference type="PIRSR" id="PIRSR600823-2"/>
    </source>
</evidence>
<dbReference type="InterPro" id="IPR002016">
    <property type="entry name" value="Haem_peroxidase"/>
</dbReference>
<organism evidence="20 21">
    <name type="scientific">Musa balbisiana</name>
    <name type="common">Banana</name>
    <dbReference type="NCBI Taxonomy" id="52838"/>
    <lineage>
        <taxon>Eukaryota</taxon>
        <taxon>Viridiplantae</taxon>
        <taxon>Streptophyta</taxon>
        <taxon>Embryophyta</taxon>
        <taxon>Tracheophyta</taxon>
        <taxon>Spermatophyta</taxon>
        <taxon>Magnoliopsida</taxon>
        <taxon>Liliopsida</taxon>
        <taxon>Zingiberales</taxon>
        <taxon>Musaceae</taxon>
        <taxon>Musa</taxon>
    </lineage>
</organism>
<keyword evidence="18" id="KW-0732">Signal</keyword>
<keyword evidence="21" id="KW-1185">Reference proteome</keyword>
<keyword evidence="4 18" id="KW-0349">Heme</keyword>
<evidence type="ECO:0000256" key="17">
    <source>
        <dbReference type="PIRSR" id="PIRSR600823-5"/>
    </source>
</evidence>
<dbReference type="SUPFAM" id="SSF48113">
    <property type="entry name" value="Heme-dependent peroxidases"/>
    <property type="match status" value="1"/>
</dbReference>
<feature type="active site" description="Proton acceptor" evidence="13">
    <location>
        <position position="69"/>
    </location>
</feature>
<evidence type="ECO:0000256" key="12">
    <source>
        <dbReference type="ARBA" id="ARBA00023324"/>
    </source>
</evidence>
<proteinExistence type="inferred from homology"/>
<evidence type="ECO:0000256" key="18">
    <source>
        <dbReference type="RuleBase" id="RU362060"/>
    </source>
</evidence>
<dbReference type="FunFam" id="1.10.520.10:FF:000001">
    <property type="entry name" value="Peroxidase"/>
    <property type="match status" value="1"/>
</dbReference>
<feature type="disulfide bond" evidence="17">
    <location>
        <begin position="121"/>
        <end position="325"/>
    </location>
</feature>
<feature type="disulfide bond" evidence="17">
    <location>
        <begin position="200"/>
        <end position="232"/>
    </location>
</feature>
<evidence type="ECO:0000256" key="7">
    <source>
        <dbReference type="ARBA" id="ARBA00023002"/>
    </source>
</evidence>
<evidence type="ECO:0000256" key="2">
    <source>
        <dbReference type="ARBA" id="ARBA00006873"/>
    </source>
</evidence>
<evidence type="ECO:0000256" key="8">
    <source>
        <dbReference type="ARBA" id="ARBA00023004"/>
    </source>
</evidence>
<dbReference type="EC" id="1.11.1.7" evidence="18"/>
<comment type="cofactor">
    <cofactor evidence="15 18">
        <name>heme b</name>
        <dbReference type="ChEBI" id="CHEBI:60344"/>
    </cofactor>
    <text evidence="15 18">Binds 1 heme b (iron(II)-protoporphyrin IX) group per subunit.</text>
</comment>
<keyword evidence="10" id="KW-0325">Glycoprotein</keyword>
<dbReference type="PRINTS" id="PR00461">
    <property type="entry name" value="PLPEROXIDASE"/>
</dbReference>
<comment type="subcellular location">
    <subcellularLocation>
        <location evidence="18">Secreted</location>
    </subcellularLocation>
</comment>
<comment type="similarity">
    <text evidence="18">Belongs to the peroxidase family. Classical plant (class III) peroxidase subfamily.</text>
</comment>
<protein>
    <recommendedName>
        <fullName evidence="18">Peroxidase</fullName>
        <ecNumber evidence="18">1.11.1.7</ecNumber>
    </recommendedName>
</protein>
<keyword evidence="18" id="KW-0964">Secreted</keyword>
<evidence type="ECO:0000256" key="1">
    <source>
        <dbReference type="ARBA" id="ARBA00000189"/>
    </source>
</evidence>
<feature type="binding site" evidence="15">
    <location>
        <position position="70"/>
    </location>
    <ligand>
        <name>Ca(2+)</name>
        <dbReference type="ChEBI" id="CHEBI:29108"/>
        <label>1</label>
    </ligand>
</feature>
<accession>A0A4S8IMF1</accession>
<comment type="cofactor">
    <cofactor evidence="15 18">
        <name>Ca(2+)</name>
        <dbReference type="ChEBI" id="CHEBI:29108"/>
    </cofactor>
    <text evidence="15 18">Binds 2 calcium ions per subunit.</text>
</comment>
<keyword evidence="5 15" id="KW-0479">Metal-binding</keyword>
<name>A0A4S8IMF1_MUSBA</name>
<evidence type="ECO:0000256" key="11">
    <source>
        <dbReference type="ARBA" id="ARBA00023283"/>
    </source>
</evidence>
<feature type="binding site" evidence="15">
    <location>
        <position position="253"/>
    </location>
    <ligand>
        <name>Ca(2+)</name>
        <dbReference type="ChEBI" id="CHEBI:29108"/>
        <label>2</label>
    </ligand>
</feature>
<evidence type="ECO:0000259" key="19">
    <source>
        <dbReference type="PROSITE" id="PS50873"/>
    </source>
</evidence>
<feature type="signal peptide" evidence="18">
    <location>
        <begin position="1"/>
        <end position="27"/>
    </location>
</feature>
<dbReference type="InterPro" id="IPR000823">
    <property type="entry name" value="Peroxidase_pln"/>
</dbReference>
<feature type="binding site" evidence="15">
    <location>
        <position position="75"/>
    </location>
    <ligand>
        <name>Ca(2+)</name>
        <dbReference type="ChEBI" id="CHEBI:29108"/>
        <label>1</label>
    </ligand>
</feature>
<dbReference type="STRING" id="52838.A0A4S8IMF1"/>
<evidence type="ECO:0000256" key="5">
    <source>
        <dbReference type="ARBA" id="ARBA00022723"/>
    </source>
</evidence>
<evidence type="ECO:0000256" key="4">
    <source>
        <dbReference type="ARBA" id="ARBA00022617"/>
    </source>
</evidence>
<dbReference type="AlphaFoldDB" id="A0A4S8IMF1"/>
<dbReference type="PROSITE" id="PS00436">
    <property type="entry name" value="PEROXIDASE_2"/>
    <property type="match status" value="1"/>
</dbReference>
<evidence type="ECO:0000313" key="20">
    <source>
        <dbReference type="EMBL" id="THU49678.1"/>
    </source>
</evidence>
<reference evidence="20 21" key="1">
    <citation type="journal article" date="2019" name="Nat. Plants">
        <title>Genome sequencing of Musa balbisiana reveals subgenome evolution and function divergence in polyploid bananas.</title>
        <authorList>
            <person name="Yao X."/>
        </authorList>
    </citation>
    <scope>NUCLEOTIDE SEQUENCE [LARGE SCALE GENOMIC DNA]</scope>
    <source>
        <strain evidence="21">cv. DH-PKW</strain>
        <tissue evidence="20">Leaves</tissue>
    </source>
</reference>
<dbReference type="CDD" id="cd00693">
    <property type="entry name" value="secretory_peroxidase"/>
    <property type="match status" value="1"/>
</dbReference>
<dbReference type="GO" id="GO:0042744">
    <property type="term" value="P:hydrogen peroxide catabolic process"/>
    <property type="evidence" value="ECO:0007669"/>
    <property type="project" value="UniProtKB-KW"/>
</dbReference>
<evidence type="ECO:0000256" key="3">
    <source>
        <dbReference type="ARBA" id="ARBA00022559"/>
    </source>
</evidence>
<evidence type="ECO:0000256" key="13">
    <source>
        <dbReference type="PIRSR" id="PIRSR600823-1"/>
    </source>
</evidence>